<dbReference type="AlphaFoldDB" id="A0A9W4DSI0"/>
<comment type="caution">
    <text evidence="1">The sequence shown here is derived from an EMBL/GenBank/DDBJ whole genome shotgun (WGS) entry which is preliminary data.</text>
</comment>
<sequence length="103" mass="11865">MGPLMLVGMTRDLPEDYTDCVPHWMRMLAEGRGDEIARELVDRFMSPPGTGTVRRHAPVSRLLYRQFAERSTEEVRRDVEHNRQLLTHDWCVPEPVPAVPALV</sequence>
<gene>
    <name evidence="1" type="ORF">SCOCK_300017</name>
</gene>
<evidence type="ECO:0000313" key="1">
    <source>
        <dbReference type="EMBL" id="CAG6395207.1"/>
    </source>
</evidence>
<dbReference type="EMBL" id="CAJSLV010000060">
    <property type="protein sequence ID" value="CAG6395207.1"/>
    <property type="molecule type" value="Genomic_DNA"/>
</dbReference>
<keyword evidence="2" id="KW-1185">Reference proteome</keyword>
<protein>
    <submittedName>
        <fullName evidence="1">Uncharacterized protein</fullName>
    </submittedName>
</protein>
<organism evidence="1 2">
    <name type="scientific">Actinacidiphila cocklensis</name>
    <dbReference type="NCBI Taxonomy" id="887465"/>
    <lineage>
        <taxon>Bacteria</taxon>
        <taxon>Bacillati</taxon>
        <taxon>Actinomycetota</taxon>
        <taxon>Actinomycetes</taxon>
        <taxon>Kitasatosporales</taxon>
        <taxon>Streptomycetaceae</taxon>
        <taxon>Actinacidiphila</taxon>
    </lineage>
</organism>
<accession>A0A9W4DSI0</accession>
<name>A0A9W4DSI0_9ACTN</name>
<reference evidence="1" key="1">
    <citation type="submission" date="2021-05" db="EMBL/GenBank/DDBJ databases">
        <authorList>
            <person name="Arsene-Ploetze F."/>
        </authorList>
    </citation>
    <scope>NUCLEOTIDE SEQUENCE</scope>
    <source>
        <strain evidence="1">DSM 42138</strain>
    </source>
</reference>
<evidence type="ECO:0000313" key="2">
    <source>
        <dbReference type="Proteomes" id="UP001152519"/>
    </source>
</evidence>
<proteinExistence type="predicted"/>
<dbReference type="Proteomes" id="UP001152519">
    <property type="component" value="Unassembled WGS sequence"/>
</dbReference>